<evidence type="ECO:0000256" key="4">
    <source>
        <dbReference type="ARBA" id="ARBA00022840"/>
    </source>
</evidence>
<dbReference type="SUPFAM" id="SSF81593">
    <property type="entry name" value="Nucleotidyltransferase substrate binding subunit/domain"/>
    <property type="match status" value="2"/>
</dbReference>
<dbReference type="CDD" id="cd05401">
    <property type="entry name" value="NT_GlnE_GlnD_like"/>
    <property type="match status" value="2"/>
</dbReference>
<protein>
    <submittedName>
        <fullName evidence="9">GlnE protein</fullName>
    </submittedName>
</protein>
<evidence type="ECO:0000256" key="1">
    <source>
        <dbReference type="ARBA" id="ARBA00022679"/>
    </source>
</evidence>
<organism evidence="9 10">
    <name type="scientific">Symbiodinium necroappetens</name>
    <dbReference type="NCBI Taxonomy" id="1628268"/>
    <lineage>
        <taxon>Eukaryota</taxon>
        <taxon>Sar</taxon>
        <taxon>Alveolata</taxon>
        <taxon>Dinophyceae</taxon>
        <taxon>Suessiales</taxon>
        <taxon>Symbiodiniaceae</taxon>
        <taxon>Symbiodinium</taxon>
    </lineage>
</organism>
<name>A0A812ZX13_9DINO</name>
<evidence type="ECO:0000259" key="8">
    <source>
        <dbReference type="Pfam" id="PF08335"/>
    </source>
</evidence>
<evidence type="ECO:0000313" key="9">
    <source>
        <dbReference type="EMBL" id="CAE7841842.1"/>
    </source>
</evidence>
<reference evidence="9" key="1">
    <citation type="submission" date="2021-02" db="EMBL/GenBank/DDBJ databases">
        <authorList>
            <person name="Dougan E. K."/>
            <person name="Rhodes N."/>
            <person name="Thang M."/>
            <person name="Chan C."/>
        </authorList>
    </citation>
    <scope>NUCLEOTIDE SEQUENCE</scope>
</reference>
<keyword evidence="10" id="KW-1185">Reference proteome</keyword>
<proteinExistence type="inferred from homology"/>
<dbReference type="OrthoDB" id="5584526at2759"/>
<evidence type="ECO:0000313" key="10">
    <source>
        <dbReference type="Proteomes" id="UP000601435"/>
    </source>
</evidence>
<dbReference type="NCBIfam" id="NF010706">
    <property type="entry name" value="PRK14108.1"/>
    <property type="match status" value="1"/>
</dbReference>
<dbReference type="GO" id="GO:0005524">
    <property type="term" value="F:ATP binding"/>
    <property type="evidence" value="ECO:0007669"/>
    <property type="project" value="UniProtKB-KW"/>
</dbReference>
<evidence type="ECO:0000256" key="6">
    <source>
        <dbReference type="ARBA" id="ARBA00023268"/>
    </source>
</evidence>
<dbReference type="Gene3D" id="1.20.120.330">
    <property type="entry name" value="Nucleotidyltransferases domain 2"/>
    <property type="match status" value="2"/>
</dbReference>
<dbReference type="GO" id="GO:0005829">
    <property type="term" value="C:cytosol"/>
    <property type="evidence" value="ECO:0007669"/>
    <property type="project" value="TreeGrafter"/>
</dbReference>
<dbReference type="Gene3D" id="1.20.120.1510">
    <property type="match status" value="1"/>
</dbReference>
<keyword evidence="2" id="KW-0548">Nucleotidyltransferase</keyword>
<dbReference type="InterPro" id="IPR023057">
    <property type="entry name" value="GlnE"/>
</dbReference>
<evidence type="ECO:0000256" key="3">
    <source>
        <dbReference type="ARBA" id="ARBA00022741"/>
    </source>
</evidence>
<keyword evidence="3" id="KW-0547">Nucleotide-binding</keyword>
<keyword evidence="5" id="KW-0460">Magnesium</keyword>
<dbReference type="AlphaFoldDB" id="A0A812ZX13"/>
<dbReference type="HAMAP" id="MF_00802">
    <property type="entry name" value="GlnE"/>
    <property type="match status" value="1"/>
</dbReference>
<dbReference type="Pfam" id="PF03710">
    <property type="entry name" value="GlnE"/>
    <property type="match status" value="2"/>
</dbReference>
<gene>
    <name evidence="9" type="primary">glnE</name>
    <name evidence="9" type="ORF">SNEC2469_LOCUS25565</name>
</gene>
<keyword evidence="4" id="KW-0067">ATP-binding</keyword>
<feature type="domain" description="Glutamate-ammonia ligase adenylyltransferase repeated" evidence="7">
    <location>
        <begin position="572"/>
        <end position="814"/>
    </location>
</feature>
<dbReference type="PANTHER" id="PTHR30621:SF0">
    <property type="entry name" value="BIFUNCTIONAL GLUTAMINE SYNTHETASE ADENYLYLTRANSFERASE_ADENYLYL-REMOVING ENZYME"/>
    <property type="match status" value="1"/>
</dbReference>
<keyword evidence="6" id="KW-0511">Multifunctional enzyme</keyword>
<dbReference type="InterPro" id="IPR005190">
    <property type="entry name" value="GlnE_rpt_dom"/>
</dbReference>
<dbReference type="SUPFAM" id="SSF81301">
    <property type="entry name" value="Nucleotidyltransferase"/>
    <property type="match status" value="2"/>
</dbReference>
<feature type="domain" description="PII-uridylyltransferase/Glutamine-synthetase adenylyltransferase" evidence="8">
    <location>
        <begin position="321"/>
        <end position="461"/>
    </location>
</feature>
<sequence>MRYAFLPAAESLPRVFDSVQAANGLQDLAERAGRAEPETAEAVAKLLKDPAGRRLLEAVFGNAPFLGGCILADPAGFLALLTEGPDRRMAAVLEQTRAAAFAEDVGAAGIALRQARRHCALTVALADIAGLWPLEKVTGALSDFAAAAIDAGLGQLLRRLHQRQELALPDPAKPTENCGYLVLGMGKLGAGELNYSSDVDLIVFYDPHRIDCRSKRGTAETMIRLTRDLVQLLEERTAEGYVCRTDLRLRPDPGAMPVAISFGAAMTYYESLGQNWERAAMIKARPVAGDRALGDAFQREIRPFVWRKHLDFWAIRDIHSIKRQIAAHKGGNDIAVEGHNVKLGRGGIREIEFFAQTQQLIFGGRHPELREPQTLVALETLVRFGRIEPETARDLTEAYRYLRRLEHRLQMVGDQQTHLIPGDAEGVERIAAFLGATDSNAFRGELVTHLECVEHHYAELFEEAPSLSGPGNLVFTGGEPEPGTLETLTKLGFTDGTRVFNLVRAWHHGRYRATRTTRAREYLTELMPSLLQALGRSAQPDDALLRLDTFLAGLPAGVQLFSMLHENPKLLNLLAEIMGDAPALAQHLGRRPGLLEAVLEPGFGDALPNAAGLDSELAETLGQARDFQEVLDLVRRWAGDRRFKVGLRILRGDYDVTGAGQAYTAIAEATLRALLPRVQAELARQHGEMPGRGLAVLALGKLGAGEMTATSDLDLVFVYDVAAGSRESSGPKPLDPPIYFGRLSQRLITALTVQTAEGSLYEVDPRLRPSGATGPIAVSLAGYRRYLQEDAWTWEEMALTRARPIAGDPGLATDLRQTIRSALTRPRDRNRTLIDVAEMRQRIAKEHPARGLWDLKYLRGGLYDLDFVAQGLQLLAAQDQPDVLKTSTVDALEALGEAGVIGPQRTAGLIEAERLLSALQQMLRLTAGEAFDEQQAPEGQKRALARFTAKADFDAVREDLMVAVERVCESYAELIEEPARVLIAKRDETEDESRNGDHPD</sequence>
<dbReference type="EMBL" id="CAJNJA010050586">
    <property type="protein sequence ID" value="CAE7841842.1"/>
    <property type="molecule type" value="Genomic_DNA"/>
</dbReference>
<dbReference type="Gene3D" id="3.30.460.10">
    <property type="entry name" value="Beta Polymerase, domain 2"/>
    <property type="match status" value="2"/>
</dbReference>
<evidence type="ECO:0000256" key="2">
    <source>
        <dbReference type="ARBA" id="ARBA00022695"/>
    </source>
</evidence>
<feature type="domain" description="Glutamate-ammonia ligase adenylyltransferase repeated" evidence="7">
    <location>
        <begin position="56"/>
        <end position="299"/>
    </location>
</feature>
<evidence type="ECO:0000256" key="5">
    <source>
        <dbReference type="ARBA" id="ARBA00022842"/>
    </source>
</evidence>
<dbReference type="Proteomes" id="UP000601435">
    <property type="component" value="Unassembled WGS sequence"/>
</dbReference>
<evidence type="ECO:0000259" key="7">
    <source>
        <dbReference type="Pfam" id="PF03710"/>
    </source>
</evidence>
<accession>A0A812ZX13</accession>
<dbReference type="InterPro" id="IPR043519">
    <property type="entry name" value="NT_sf"/>
</dbReference>
<dbReference type="GO" id="GO:0000820">
    <property type="term" value="P:regulation of glutamine family amino acid metabolic process"/>
    <property type="evidence" value="ECO:0007669"/>
    <property type="project" value="TreeGrafter"/>
</dbReference>
<dbReference type="Pfam" id="PF08335">
    <property type="entry name" value="GlnD_UR_UTase"/>
    <property type="match status" value="2"/>
</dbReference>
<keyword evidence="1" id="KW-0808">Transferase</keyword>
<dbReference type="NCBIfam" id="NF008292">
    <property type="entry name" value="PRK11072.1"/>
    <property type="match status" value="1"/>
</dbReference>
<feature type="domain" description="PII-uridylyltransferase/Glutamine-synthetase adenylyltransferase" evidence="8">
    <location>
        <begin position="838"/>
        <end position="973"/>
    </location>
</feature>
<dbReference type="PANTHER" id="PTHR30621">
    <property type="entry name" value="GLUTAMINE SYNTHETASE ADENYLYLTRANSFERASE"/>
    <property type="match status" value="1"/>
</dbReference>
<comment type="caution">
    <text evidence="9">The sequence shown here is derived from an EMBL/GenBank/DDBJ whole genome shotgun (WGS) entry which is preliminary data.</text>
</comment>
<dbReference type="InterPro" id="IPR013546">
    <property type="entry name" value="PII_UdlTrfase/GS_AdlTrfase"/>
</dbReference>
<dbReference type="GO" id="GO:0008882">
    <property type="term" value="F:[glutamate-ammonia-ligase] adenylyltransferase activity"/>
    <property type="evidence" value="ECO:0007669"/>
    <property type="project" value="InterPro"/>
</dbReference>